<dbReference type="AlphaFoldDB" id="A9DR61"/>
<dbReference type="RefSeq" id="WP_007095800.1">
    <property type="nucleotide sequence ID" value="NZ_CP142125.1"/>
</dbReference>
<dbReference type="OrthoDB" id="8913274at2"/>
<comment type="caution">
    <text evidence="1">The sequence shown here is derived from an EMBL/GenBank/DDBJ whole genome shotgun (WGS) entry which is preliminary data.</text>
</comment>
<evidence type="ECO:0000313" key="1">
    <source>
        <dbReference type="EMBL" id="EDP96746.1"/>
    </source>
</evidence>
<organism evidence="1 2">
    <name type="scientific">Kordia algicida OT-1</name>
    <dbReference type="NCBI Taxonomy" id="391587"/>
    <lineage>
        <taxon>Bacteria</taxon>
        <taxon>Pseudomonadati</taxon>
        <taxon>Bacteroidota</taxon>
        <taxon>Flavobacteriia</taxon>
        <taxon>Flavobacteriales</taxon>
        <taxon>Flavobacteriaceae</taxon>
        <taxon>Kordia</taxon>
    </lineage>
</organism>
<gene>
    <name evidence="1" type="ORF">KAOT1_16323</name>
</gene>
<dbReference type="eggNOG" id="ENOG503021I">
    <property type="taxonomic scope" value="Bacteria"/>
</dbReference>
<reference evidence="1 2" key="1">
    <citation type="journal article" date="2011" name="J. Bacteriol.">
        <title>Genome sequence of the algicidal bacterium Kordia algicida OT-1.</title>
        <authorList>
            <person name="Lee H.S."/>
            <person name="Kang S.G."/>
            <person name="Kwon K.K."/>
            <person name="Lee J.H."/>
            <person name="Kim S.J."/>
        </authorList>
    </citation>
    <scope>NUCLEOTIDE SEQUENCE [LARGE SCALE GENOMIC DNA]</scope>
    <source>
        <strain evidence="1 2">OT-1</strain>
    </source>
</reference>
<sequence>MKFYHYTPTIRLKEIIESKEIKLATQSVFNKKEKPVAWVSTNPNWENTATKMVSTIFGKPRQLTFEEQAENLGCARIEVKSTGLMTWAKLKHKANMDLKAARAFEFTGKQKKANPNEWFGSLTPIKNDRWIKIEVFENGKWQEFKTSK</sequence>
<dbReference type="EMBL" id="ABIB01000003">
    <property type="protein sequence ID" value="EDP96746.1"/>
    <property type="molecule type" value="Genomic_DNA"/>
</dbReference>
<name>A9DR61_9FLAO</name>
<proteinExistence type="predicted"/>
<keyword evidence="2" id="KW-1185">Reference proteome</keyword>
<dbReference type="HOGENOM" id="CLU_1746759_0_0_10"/>
<accession>A9DR61</accession>
<evidence type="ECO:0000313" key="2">
    <source>
        <dbReference type="Proteomes" id="UP000002945"/>
    </source>
</evidence>
<dbReference type="STRING" id="391587.KAOT1_16323"/>
<protein>
    <submittedName>
        <fullName evidence="1">Uncharacterized protein</fullName>
    </submittedName>
</protein>
<dbReference type="Proteomes" id="UP000002945">
    <property type="component" value="Unassembled WGS sequence"/>
</dbReference>